<dbReference type="PROSITE" id="PS00211">
    <property type="entry name" value="ABC_TRANSPORTER_1"/>
    <property type="match status" value="1"/>
</dbReference>
<dbReference type="GO" id="GO:0005524">
    <property type="term" value="F:ATP binding"/>
    <property type="evidence" value="ECO:0007669"/>
    <property type="project" value="UniProtKB-KW"/>
</dbReference>
<dbReference type="SMART" id="SM00382">
    <property type="entry name" value="AAA"/>
    <property type="match status" value="1"/>
</dbReference>
<proteinExistence type="predicted"/>
<name>A0A0K8MF34_9PROT</name>
<dbReference type="InterPro" id="IPR027417">
    <property type="entry name" value="P-loop_NTPase"/>
</dbReference>
<dbReference type="Pfam" id="PF00005">
    <property type="entry name" value="ABC_tran"/>
    <property type="match status" value="1"/>
</dbReference>
<dbReference type="InterPro" id="IPR017871">
    <property type="entry name" value="ABC_transporter-like_CS"/>
</dbReference>
<dbReference type="PANTHER" id="PTHR24220:SF470">
    <property type="entry name" value="CELL DIVISION ATP-BINDING PROTEIN FTSE"/>
    <property type="match status" value="1"/>
</dbReference>
<feature type="domain" description="ABC transporter" evidence="3">
    <location>
        <begin position="6"/>
        <end position="233"/>
    </location>
</feature>
<dbReference type="PANTHER" id="PTHR24220">
    <property type="entry name" value="IMPORT ATP-BINDING PROTEIN"/>
    <property type="match status" value="1"/>
</dbReference>
<dbReference type="GO" id="GO:0022857">
    <property type="term" value="F:transmembrane transporter activity"/>
    <property type="evidence" value="ECO:0007669"/>
    <property type="project" value="TreeGrafter"/>
</dbReference>
<comment type="caution">
    <text evidence="4">The sequence shown here is derived from an EMBL/GenBank/DDBJ whole genome shotgun (WGS) entry which is preliminary data.</text>
</comment>
<gene>
    <name evidence="4" type="primary">ftsE</name>
    <name evidence="4" type="ORF">Cva_01512</name>
</gene>
<dbReference type="Proteomes" id="UP000036771">
    <property type="component" value="Unassembled WGS sequence"/>
</dbReference>
<keyword evidence="5" id="KW-1185">Reference proteome</keyword>
<dbReference type="GO" id="GO:0051301">
    <property type="term" value="P:cell division"/>
    <property type="evidence" value="ECO:0007669"/>
    <property type="project" value="UniProtKB-KW"/>
</dbReference>
<protein>
    <submittedName>
        <fullName evidence="4">Cell division ATP-binding protein FtsE</fullName>
    </submittedName>
</protein>
<evidence type="ECO:0000256" key="1">
    <source>
        <dbReference type="ARBA" id="ARBA00022741"/>
    </source>
</evidence>
<keyword evidence="1" id="KW-0547">Nucleotide-binding</keyword>
<reference evidence="4 5" key="1">
    <citation type="submission" date="2015-03" db="EMBL/GenBank/DDBJ databases">
        <title>Caedibacter varicaedens, whole genome shotgun sequence.</title>
        <authorList>
            <person name="Suzuki H."/>
            <person name="Dapper A.L."/>
            <person name="Gibson A.K."/>
            <person name="Jackson C."/>
            <person name="Lee H."/>
            <person name="Pejaver V.R."/>
            <person name="Doak T."/>
            <person name="Lynch M."/>
        </authorList>
    </citation>
    <scope>NUCLEOTIDE SEQUENCE [LARGE SCALE GENOMIC DNA]</scope>
</reference>
<dbReference type="Gene3D" id="3.40.50.300">
    <property type="entry name" value="P-loop containing nucleotide triphosphate hydrolases"/>
    <property type="match status" value="1"/>
</dbReference>
<dbReference type="PROSITE" id="PS50893">
    <property type="entry name" value="ABC_TRANSPORTER_2"/>
    <property type="match status" value="1"/>
</dbReference>
<keyword evidence="4" id="KW-0132">Cell division</keyword>
<sequence>MQQEIVRFDRVSLNYTEGKNILSDISFSLLKGSFHYLMGASGAGKSSLIKLIYLGFRGYRGAIRVFGRDLINVRGDDIATYRRQIGVVFQDFCLLEHLSVLDNIALPLRLKGESWSEARAKGLELLNWIGLKGLGDASPQNLSGGQKQRLAIGRAVINRPSLVIADEPTGNVDDENAVKLLYLFTELNKRGTTVIFATHNRDLVLEFPYPALYLEQGQLHIIFPYNDRKTGSNG</sequence>
<dbReference type="InterPro" id="IPR003439">
    <property type="entry name" value="ABC_transporter-like_ATP-bd"/>
</dbReference>
<dbReference type="AlphaFoldDB" id="A0A0K8MF34"/>
<dbReference type="GO" id="GO:0005886">
    <property type="term" value="C:plasma membrane"/>
    <property type="evidence" value="ECO:0007669"/>
    <property type="project" value="TreeGrafter"/>
</dbReference>
<keyword evidence="4" id="KW-0131">Cell cycle</keyword>
<dbReference type="SUPFAM" id="SSF52540">
    <property type="entry name" value="P-loop containing nucleoside triphosphate hydrolases"/>
    <property type="match status" value="1"/>
</dbReference>
<evidence type="ECO:0000313" key="4">
    <source>
        <dbReference type="EMBL" id="GAO98843.1"/>
    </source>
</evidence>
<dbReference type="GO" id="GO:0016887">
    <property type="term" value="F:ATP hydrolysis activity"/>
    <property type="evidence" value="ECO:0007669"/>
    <property type="project" value="InterPro"/>
</dbReference>
<keyword evidence="2 4" id="KW-0067">ATP-binding</keyword>
<organism evidence="4 5">
    <name type="scientific">Caedimonas varicaedens</name>
    <dbReference type="NCBI Taxonomy" id="1629334"/>
    <lineage>
        <taxon>Bacteria</taxon>
        <taxon>Pseudomonadati</taxon>
        <taxon>Pseudomonadota</taxon>
        <taxon>Alphaproteobacteria</taxon>
        <taxon>Holosporales</taxon>
        <taxon>Caedimonadaceae</taxon>
        <taxon>Caedimonas</taxon>
    </lineage>
</organism>
<dbReference type="EMBL" id="BBVC01000097">
    <property type="protein sequence ID" value="GAO98843.1"/>
    <property type="molecule type" value="Genomic_DNA"/>
</dbReference>
<accession>A0A0K8MF34</accession>
<evidence type="ECO:0000259" key="3">
    <source>
        <dbReference type="PROSITE" id="PS50893"/>
    </source>
</evidence>
<evidence type="ECO:0000313" key="5">
    <source>
        <dbReference type="Proteomes" id="UP000036771"/>
    </source>
</evidence>
<dbReference type="STRING" id="1629334.Cva_01512"/>
<evidence type="ECO:0000256" key="2">
    <source>
        <dbReference type="ARBA" id="ARBA00022840"/>
    </source>
</evidence>
<dbReference type="InterPro" id="IPR003593">
    <property type="entry name" value="AAA+_ATPase"/>
</dbReference>
<dbReference type="InterPro" id="IPR015854">
    <property type="entry name" value="ABC_transpr_LolD-like"/>
</dbReference>